<organism evidence="1">
    <name type="scientific">Picea glauca</name>
    <name type="common">White spruce</name>
    <name type="synonym">Pinus glauca</name>
    <dbReference type="NCBI Taxonomy" id="3330"/>
    <lineage>
        <taxon>Eukaryota</taxon>
        <taxon>Viridiplantae</taxon>
        <taxon>Streptophyta</taxon>
        <taxon>Embryophyta</taxon>
        <taxon>Tracheophyta</taxon>
        <taxon>Spermatophyta</taxon>
        <taxon>Pinopsida</taxon>
        <taxon>Pinidae</taxon>
        <taxon>Conifers I</taxon>
        <taxon>Pinales</taxon>
        <taxon>Pinaceae</taxon>
        <taxon>Picea</taxon>
    </lineage>
</organism>
<keyword evidence="1" id="KW-0496">Mitochondrion</keyword>
<sequence>MTRMPSQPYSKLSIPAEKSSADSLLQSRWVDSQARFQGYPCSRYSFRRRYLLRWRLNLFSYLRNRSFSLLNLSS</sequence>
<proteinExistence type="predicted"/>
<name>A0A101LUU3_PICGL</name>
<geneLocation type="mitochondrion" evidence="1"/>
<dbReference type="EMBL" id="LKAM01000016">
    <property type="protein sequence ID" value="KUM45750.1"/>
    <property type="molecule type" value="Genomic_DNA"/>
</dbReference>
<gene>
    <name evidence="1" type="ORF">ABT39_MTgene2316</name>
</gene>
<dbReference type="AlphaFoldDB" id="A0A101LUU3"/>
<comment type="caution">
    <text evidence="1">The sequence shown here is derived from an EMBL/GenBank/DDBJ whole genome shotgun (WGS) entry which is preliminary data.</text>
</comment>
<protein>
    <submittedName>
        <fullName evidence="1">Uncharacterized protein</fullName>
    </submittedName>
</protein>
<evidence type="ECO:0000313" key="1">
    <source>
        <dbReference type="EMBL" id="KUM45750.1"/>
    </source>
</evidence>
<accession>A0A101LUU3</accession>
<reference evidence="1" key="1">
    <citation type="journal article" date="2015" name="Genome Biol. Evol.">
        <title>Organellar Genomes of White Spruce (Picea glauca): Assembly and Annotation.</title>
        <authorList>
            <person name="Jackman S.D."/>
            <person name="Warren R.L."/>
            <person name="Gibb E.A."/>
            <person name="Vandervalk B.P."/>
            <person name="Mohamadi H."/>
            <person name="Chu J."/>
            <person name="Raymond A."/>
            <person name="Pleasance S."/>
            <person name="Coope R."/>
            <person name="Wildung M.R."/>
            <person name="Ritland C.E."/>
            <person name="Bousquet J."/>
            <person name="Jones S.J."/>
            <person name="Bohlmann J."/>
            <person name="Birol I."/>
        </authorList>
    </citation>
    <scope>NUCLEOTIDE SEQUENCE [LARGE SCALE GENOMIC DNA]</scope>
    <source>
        <tissue evidence="1">Flushing bud</tissue>
    </source>
</reference>